<accession>A0A1X7TZ70</accession>
<dbReference type="InParanoid" id="A0A1X7TZ70"/>
<proteinExistence type="predicted"/>
<protein>
    <submittedName>
        <fullName evidence="1">Uncharacterized protein</fullName>
    </submittedName>
</protein>
<evidence type="ECO:0000313" key="1">
    <source>
        <dbReference type="EnsemblMetazoa" id="Aqu2.1.20428_001"/>
    </source>
</evidence>
<name>A0A1X7TZ70_AMPQE</name>
<reference evidence="1" key="1">
    <citation type="submission" date="2017-05" db="UniProtKB">
        <authorList>
            <consortium name="EnsemblMetazoa"/>
        </authorList>
    </citation>
    <scope>IDENTIFICATION</scope>
</reference>
<sequence length="68" mass="7698">MGEQEVGLVVRAEGLHRSESCEMVWQSEQEMVWLQQQEDCEAVGAGRWFGNESSFLAIVLNAIISQNR</sequence>
<dbReference type="EnsemblMetazoa" id="Aqu2.1.20428_001">
    <property type="protein sequence ID" value="Aqu2.1.20428_001"/>
    <property type="gene ID" value="Aqu2.1.20428"/>
</dbReference>
<organism evidence="1">
    <name type="scientific">Amphimedon queenslandica</name>
    <name type="common">Sponge</name>
    <dbReference type="NCBI Taxonomy" id="400682"/>
    <lineage>
        <taxon>Eukaryota</taxon>
        <taxon>Metazoa</taxon>
        <taxon>Porifera</taxon>
        <taxon>Demospongiae</taxon>
        <taxon>Heteroscleromorpha</taxon>
        <taxon>Haplosclerida</taxon>
        <taxon>Niphatidae</taxon>
        <taxon>Amphimedon</taxon>
    </lineage>
</organism>
<dbReference type="AlphaFoldDB" id="A0A1X7TZ70"/>